<accession>A0A1J8Q1W5</accession>
<dbReference type="STRING" id="180088.A0A1J8Q1W5"/>
<name>A0A1J8Q1W5_9AGAM</name>
<evidence type="ECO:0000313" key="3">
    <source>
        <dbReference type="Proteomes" id="UP000183567"/>
    </source>
</evidence>
<reference evidence="2 3" key="1">
    <citation type="submission" date="2016-03" db="EMBL/GenBank/DDBJ databases">
        <title>Comparative genomics of the ectomycorrhizal sister species Rhizopogon vinicolor and Rhizopogon vesiculosus (Basidiomycota: Boletales) reveals a divergence of the mating type B locus.</title>
        <authorList>
            <person name="Mujic A.B."/>
            <person name="Kuo A."/>
            <person name="Tritt A."/>
            <person name="Lipzen A."/>
            <person name="Chen C."/>
            <person name="Johnson J."/>
            <person name="Sharma A."/>
            <person name="Barry K."/>
            <person name="Grigoriev I.V."/>
            <person name="Spatafora J.W."/>
        </authorList>
    </citation>
    <scope>NUCLEOTIDE SEQUENCE [LARGE SCALE GENOMIC DNA]</scope>
    <source>
        <strain evidence="2 3">AM-OR11-056</strain>
    </source>
</reference>
<evidence type="ECO:0000256" key="1">
    <source>
        <dbReference type="SAM" id="MobiDB-lite"/>
    </source>
</evidence>
<feature type="region of interest" description="Disordered" evidence="1">
    <location>
        <begin position="68"/>
        <end position="90"/>
    </location>
</feature>
<dbReference type="AlphaFoldDB" id="A0A1J8Q1W5"/>
<gene>
    <name evidence="2" type="ORF">AZE42_09004</name>
</gene>
<keyword evidence="3" id="KW-1185">Reference proteome</keyword>
<protein>
    <submittedName>
        <fullName evidence="2">Uncharacterized protein</fullName>
    </submittedName>
</protein>
<feature type="region of interest" description="Disordered" evidence="1">
    <location>
        <begin position="1"/>
        <end position="36"/>
    </location>
</feature>
<evidence type="ECO:0000313" key="2">
    <source>
        <dbReference type="EMBL" id="OJA15574.1"/>
    </source>
</evidence>
<dbReference type="Proteomes" id="UP000183567">
    <property type="component" value="Unassembled WGS sequence"/>
</dbReference>
<sequence length="126" mass="14224">MFRGTSSRRIVLGPPNSNSGAAHAARSFHDATSSIPSVPNPYVRNEAFVDSRRRQTIISLLDVLSELSHDSSNDNDANLPSTSEDERDVPTVDEKLQVAGSESFNKFERRMENLDKEFRWDIVLRF</sequence>
<proteinExistence type="predicted"/>
<organism evidence="2 3">
    <name type="scientific">Rhizopogon vesiculosus</name>
    <dbReference type="NCBI Taxonomy" id="180088"/>
    <lineage>
        <taxon>Eukaryota</taxon>
        <taxon>Fungi</taxon>
        <taxon>Dikarya</taxon>
        <taxon>Basidiomycota</taxon>
        <taxon>Agaricomycotina</taxon>
        <taxon>Agaricomycetes</taxon>
        <taxon>Agaricomycetidae</taxon>
        <taxon>Boletales</taxon>
        <taxon>Suillineae</taxon>
        <taxon>Rhizopogonaceae</taxon>
        <taxon>Rhizopogon</taxon>
    </lineage>
</organism>
<dbReference type="OrthoDB" id="10399311at2759"/>
<comment type="caution">
    <text evidence="2">The sequence shown here is derived from an EMBL/GenBank/DDBJ whole genome shotgun (WGS) entry which is preliminary data.</text>
</comment>
<dbReference type="EMBL" id="LVVM01003035">
    <property type="protein sequence ID" value="OJA15574.1"/>
    <property type="molecule type" value="Genomic_DNA"/>
</dbReference>